<dbReference type="PANTHER" id="PTHR21237:SF23">
    <property type="entry name" value="GRPE PROTEIN HOMOLOG, MITOCHONDRIAL"/>
    <property type="match status" value="1"/>
</dbReference>
<reference evidence="4" key="1">
    <citation type="submission" date="2022-03" db="EMBL/GenBank/DDBJ databases">
        <title>Draft genome sequence of Aduncisulcus paluster, a free-living microaerophilic Fornicata.</title>
        <authorList>
            <person name="Yuyama I."/>
            <person name="Kume K."/>
            <person name="Tamura T."/>
            <person name="Inagaki Y."/>
            <person name="Hashimoto T."/>
        </authorList>
    </citation>
    <scope>NUCLEOTIDE SEQUENCE</scope>
    <source>
        <strain evidence="4">NY0171</strain>
    </source>
</reference>
<dbReference type="HAMAP" id="MF_01151">
    <property type="entry name" value="GrpE"/>
    <property type="match status" value="1"/>
</dbReference>
<sequence>MISTLSNLSLKLVSPASIRLFSSSHNESSQDSSTSISSLEQELAKVKKQLQDSKSRERQLKFDMKMKLKSAEEMKKRSERKILNAILKVRDTFQLACENLPKGCGVVPPLPPGSTSETPQSLSPSWFIRGKVIKPFIQGIIETGKTFDQALKGIGVTPIPSLESSFDPLLHEAVMCTPAPSSEEKDKITRVFESGWYKDNQVIKTAKVTVAK</sequence>
<evidence type="ECO:0000313" key="4">
    <source>
        <dbReference type="EMBL" id="GKT18733.1"/>
    </source>
</evidence>
<evidence type="ECO:0000256" key="1">
    <source>
        <dbReference type="ARBA" id="ARBA00009054"/>
    </source>
</evidence>
<comment type="caution">
    <text evidence="4">The sequence shown here is derived from an EMBL/GenBank/DDBJ whole genome shotgun (WGS) entry which is preliminary data.</text>
</comment>
<evidence type="ECO:0000256" key="3">
    <source>
        <dbReference type="SAM" id="Coils"/>
    </source>
</evidence>
<organism evidence="4 5">
    <name type="scientific">Aduncisulcus paluster</name>
    <dbReference type="NCBI Taxonomy" id="2918883"/>
    <lineage>
        <taxon>Eukaryota</taxon>
        <taxon>Metamonada</taxon>
        <taxon>Carpediemonas-like organisms</taxon>
        <taxon>Aduncisulcus</taxon>
    </lineage>
</organism>
<protein>
    <submittedName>
        <fullName evidence="4">GrpE nucleotide exchange factor like protein</fullName>
    </submittedName>
</protein>
<feature type="coiled-coil region" evidence="3">
    <location>
        <begin position="36"/>
        <end position="88"/>
    </location>
</feature>
<dbReference type="SUPFAM" id="SSF51064">
    <property type="entry name" value="Head domain of nucleotide exchange factor GrpE"/>
    <property type="match status" value="1"/>
</dbReference>
<gene>
    <name evidence="4" type="ORF">ADUPG1_011369</name>
</gene>
<accession>A0ABQ5JZ77</accession>
<keyword evidence="2" id="KW-0143">Chaperone</keyword>
<dbReference type="Gene3D" id="2.30.22.10">
    <property type="entry name" value="Head domain of nucleotide exchange factor GrpE"/>
    <property type="match status" value="1"/>
</dbReference>
<dbReference type="PANTHER" id="PTHR21237">
    <property type="entry name" value="GRPE PROTEIN"/>
    <property type="match status" value="1"/>
</dbReference>
<keyword evidence="5" id="KW-1185">Reference proteome</keyword>
<dbReference type="InterPro" id="IPR000740">
    <property type="entry name" value="GrpE"/>
</dbReference>
<name>A0ABQ5JZ77_9EUKA</name>
<dbReference type="Gene3D" id="3.90.20.20">
    <property type="match status" value="1"/>
</dbReference>
<proteinExistence type="inferred from homology"/>
<dbReference type="InterPro" id="IPR009012">
    <property type="entry name" value="GrpE_head"/>
</dbReference>
<dbReference type="Pfam" id="PF01025">
    <property type="entry name" value="GrpE"/>
    <property type="match status" value="1"/>
</dbReference>
<dbReference type="Proteomes" id="UP001057375">
    <property type="component" value="Unassembled WGS sequence"/>
</dbReference>
<evidence type="ECO:0000313" key="5">
    <source>
        <dbReference type="Proteomes" id="UP001057375"/>
    </source>
</evidence>
<keyword evidence="3" id="KW-0175">Coiled coil</keyword>
<dbReference type="InterPro" id="IPR013805">
    <property type="entry name" value="GrpE_CC"/>
</dbReference>
<evidence type="ECO:0000256" key="2">
    <source>
        <dbReference type="ARBA" id="ARBA00023186"/>
    </source>
</evidence>
<dbReference type="EMBL" id="BQXS01011977">
    <property type="protein sequence ID" value="GKT18733.1"/>
    <property type="molecule type" value="Genomic_DNA"/>
</dbReference>
<comment type="similarity">
    <text evidence="1">Belongs to the GrpE family.</text>
</comment>